<evidence type="ECO:0000313" key="3">
    <source>
        <dbReference type="Proteomes" id="UP000774326"/>
    </source>
</evidence>
<feature type="compositionally biased region" description="Polar residues" evidence="1">
    <location>
        <begin position="20"/>
        <end position="54"/>
    </location>
</feature>
<feature type="region of interest" description="Disordered" evidence="1">
    <location>
        <begin position="102"/>
        <end position="122"/>
    </location>
</feature>
<dbReference type="AlphaFoldDB" id="A0A9P8Q4U3"/>
<feature type="compositionally biased region" description="Low complexity" evidence="1">
    <location>
        <begin position="113"/>
        <end position="122"/>
    </location>
</feature>
<dbReference type="Proteomes" id="UP000774326">
    <property type="component" value="Unassembled WGS sequence"/>
</dbReference>
<comment type="caution">
    <text evidence="2">The sequence shown here is derived from an EMBL/GenBank/DDBJ whole genome shotgun (WGS) entry which is preliminary data.</text>
</comment>
<dbReference type="OrthoDB" id="4026704at2759"/>
<feature type="compositionally biased region" description="Basic and acidic residues" evidence="1">
    <location>
        <begin position="179"/>
        <end position="195"/>
    </location>
</feature>
<reference evidence="2" key="1">
    <citation type="journal article" date="2021" name="Open Biol.">
        <title>Shared evolutionary footprints suggest mitochondrial oxidative damage underlies multiple complex I losses in fungi.</title>
        <authorList>
            <person name="Schikora-Tamarit M.A."/>
            <person name="Marcet-Houben M."/>
            <person name="Nosek J."/>
            <person name="Gabaldon T."/>
        </authorList>
    </citation>
    <scope>NUCLEOTIDE SEQUENCE</scope>
    <source>
        <strain evidence="2">CBS2887</strain>
    </source>
</reference>
<sequence length="357" mass="38315">MSQAQSRPVRARQESIPNAALSSGQSLGANVATNSSNNYSRSPVRSQPTSTQRLRTPVGAAGSSNSSVNGQRRSSFANIGDYSSDFTPNLGIMPAYSYTGLSSSHNQGGGSPNNGSNSSLNNNFSILPSSSSLASAASTSTISTRTPILRTVLPQSSKGSPRGSPKNSITYLDISGNDSQRRFSESSARRPSTEEVFDLMEREQDAIVLKLMREISQLKEENRALLSTINSMQSPSSFAHVSASKRASISGRNSFDLQTKNASPTTSNFSSVNGSNVSNYTHTSNLSTGSFGPLDEQPHRHHCHQHHRRQSSLNDNSNGVVPRTVHSFDFNSAEDTTNLNTATMKMKTTSINVTETE</sequence>
<feature type="compositionally biased region" description="Basic residues" evidence="1">
    <location>
        <begin position="299"/>
        <end position="310"/>
    </location>
</feature>
<feature type="compositionally biased region" description="Low complexity" evidence="1">
    <location>
        <begin position="58"/>
        <end position="70"/>
    </location>
</feature>
<reference evidence="2" key="2">
    <citation type="submission" date="2021-01" db="EMBL/GenBank/DDBJ databases">
        <authorList>
            <person name="Schikora-Tamarit M.A."/>
        </authorList>
    </citation>
    <scope>NUCLEOTIDE SEQUENCE</scope>
    <source>
        <strain evidence="2">CBS2887</strain>
    </source>
</reference>
<gene>
    <name evidence="2" type="ORF">WICPIJ_004727</name>
</gene>
<name>A0A9P8Q4U3_WICPI</name>
<feature type="region of interest" description="Disordered" evidence="1">
    <location>
        <begin position="1"/>
        <end position="74"/>
    </location>
</feature>
<organism evidence="2 3">
    <name type="scientific">Wickerhamomyces pijperi</name>
    <name type="common">Yeast</name>
    <name type="synonym">Pichia pijperi</name>
    <dbReference type="NCBI Taxonomy" id="599730"/>
    <lineage>
        <taxon>Eukaryota</taxon>
        <taxon>Fungi</taxon>
        <taxon>Dikarya</taxon>
        <taxon>Ascomycota</taxon>
        <taxon>Saccharomycotina</taxon>
        <taxon>Saccharomycetes</taxon>
        <taxon>Phaffomycetales</taxon>
        <taxon>Wickerhamomycetaceae</taxon>
        <taxon>Wickerhamomyces</taxon>
    </lineage>
</organism>
<accession>A0A9P8Q4U3</accession>
<dbReference type="EMBL" id="JAEUBG010002635">
    <property type="protein sequence ID" value="KAH3684287.1"/>
    <property type="molecule type" value="Genomic_DNA"/>
</dbReference>
<feature type="compositionally biased region" description="Polar residues" evidence="1">
    <location>
        <begin position="153"/>
        <end position="170"/>
    </location>
</feature>
<evidence type="ECO:0000256" key="1">
    <source>
        <dbReference type="SAM" id="MobiDB-lite"/>
    </source>
</evidence>
<proteinExistence type="predicted"/>
<feature type="region of interest" description="Disordered" evidence="1">
    <location>
        <begin position="297"/>
        <end position="319"/>
    </location>
</feature>
<evidence type="ECO:0000313" key="2">
    <source>
        <dbReference type="EMBL" id="KAH3684287.1"/>
    </source>
</evidence>
<protein>
    <submittedName>
        <fullName evidence="2">Uncharacterized protein</fullName>
    </submittedName>
</protein>
<keyword evidence="3" id="KW-1185">Reference proteome</keyword>
<feature type="region of interest" description="Disordered" evidence="1">
    <location>
        <begin position="148"/>
        <end position="195"/>
    </location>
</feature>